<keyword evidence="3" id="KW-1133">Transmembrane helix</keyword>
<dbReference type="OrthoDB" id="6088006at2759"/>
<keyword evidence="6" id="KW-1185">Reference proteome</keyword>
<accession>A0A6J8EYB7</accession>
<dbReference type="Gene3D" id="2.60.120.40">
    <property type="match status" value="1"/>
</dbReference>
<evidence type="ECO:0000313" key="6">
    <source>
        <dbReference type="Proteomes" id="UP000507470"/>
    </source>
</evidence>
<dbReference type="GO" id="GO:0005164">
    <property type="term" value="F:tumor necrosis factor receptor binding"/>
    <property type="evidence" value="ECO:0007669"/>
    <property type="project" value="InterPro"/>
</dbReference>
<name>A0A6J8EYB7_MYTCO</name>
<reference evidence="5 6" key="1">
    <citation type="submission" date="2020-06" db="EMBL/GenBank/DDBJ databases">
        <authorList>
            <person name="Li R."/>
            <person name="Bekaert M."/>
        </authorList>
    </citation>
    <scope>NUCLEOTIDE SEQUENCE [LARGE SCALE GENOMIC DNA]</scope>
    <source>
        <strain evidence="6">wild</strain>
    </source>
</reference>
<dbReference type="Proteomes" id="UP000507470">
    <property type="component" value="Unassembled WGS sequence"/>
</dbReference>
<feature type="compositionally biased region" description="Basic and acidic residues" evidence="2">
    <location>
        <begin position="61"/>
        <end position="75"/>
    </location>
</feature>
<feature type="compositionally biased region" description="Polar residues" evidence="2">
    <location>
        <begin position="49"/>
        <end position="58"/>
    </location>
</feature>
<dbReference type="InterPro" id="IPR006052">
    <property type="entry name" value="TNF_dom"/>
</dbReference>
<dbReference type="EMBL" id="CACVKT020010234">
    <property type="protein sequence ID" value="CAC5425460.1"/>
    <property type="molecule type" value="Genomic_DNA"/>
</dbReference>
<feature type="region of interest" description="Disordered" evidence="2">
    <location>
        <begin position="28"/>
        <end position="86"/>
    </location>
</feature>
<feature type="compositionally biased region" description="Acidic residues" evidence="2">
    <location>
        <begin position="36"/>
        <end position="46"/>
    </location>
</feature>
<feature type="transmembrane region" description="Helical" evidence="3">
    <location>
        <begin position="142"/>
        <end position="163"/>
    </location>
</feature>
<evidence type="ECO:0000256" key="2">
    <source>
        <dbReference type="SAM" id="MobiDB-lite"/>
    </source>
</evidence>
<protein>
    <recommendedName>
        <fullName evidence="4">THD domain-containing protein</fullName>
    </recommendedName>
</protein>
<evidence type="ECO:0000256" key="3">
    <source>
        <dbReference type="SAM" id="Phobius"/>
    </source>
</evidence>
<organism evidence="5 6">
    <name type="scientific">Mytilus coruscus</name>
    <name type="common">Sea mussel</name>
    <dbReference type="NCBI Taxonomy" id="42192"/>
    <lineage>
        <taxon>Eukaryota</taxon>
        <taxon>Metazoa</taxon>
        <taxon>Spiralia</taxon>
        <taxon>Lophotrochozoa</taxon>
        <taxon>Mollusca</taxon>
        <taxon>Bivalvia</taxon>
        <taxon>Autobranchia</taxon>
        <taxon>Pteriomorphia</taxon>
        <taxon>Mytilida</taxon>
        <taxon>Mytiloidea</taxon>
        <taxon>Mytilidae</taxon>
        <taxon>Mytilinae</taxon>
        <taxon>Mytilus</taxon>
    </lineage>
</organism>
<evidence type="ECO:0000313" key="5">
    <source>
        <dbReference type="EMBL" id="CAC5425460.1"/>
    </source>
</evidence>
<dbReference type="SUPFAM" id="SSF49842">
    <property type="entry name" value="TNF-like"/>
    <property type="match status" value="1"/>
</dbReference>
<proteinExistence type="inferred from homology"/>
<dbReference type="InterPro" id="IPR008983">
    <property type="entry name" value="Tumour_necrosis_fac-like_dom"/>
</dbReference>
<dbReference type="GO" id="GO:0006955">
    <property type="term" value="P:immune response"/>
    <property type="evidence" value="ECO:0007669"/>
    <property type="project" value="InterPro"/>
</dbReference>
<evidence type="ECO:0000256" key="1">
    <source>
        <dbReference type="ARBA" id="ARBA00008670"/>
    </source>
</evidence>
<comment type="similarity">
    <text evidence="1">Belongs to the tumor necrosis factor family.</text>
</comment>
<keyword evidence="3" id="KW-0472">Membrane</keyword>
<dbReference type="GO" id="GO:0016020">
    <property type="term" value="C:membrane"/>
    <property type="evidence" value="ECO:0007669"/>
    <property type="project" value="InterPro"/>
</dbReference>
<dbReference type="AlphaFoldDB" id="A0A6J8EYB7"/>
<gene>
    <name evidence="5" type="ORF">MCOR_57275</name>
</gene>
<dbReference type="Pfam" id="PF00229">
    <property type="entry name" value="TNF"/>
    <property type="match status" value="1"/>
</dbReference>
<evidence type="ECO:0000259" key="4">
    <source>
        <dbReference type="Pfam" id="PF00229"/>
    </source>
</evidence>
<keyword evidence="3" id="KW-0812">Transmembrane</keyword>
<sequence length="366" mass="41487">MDIKLTPRLSTYDFINEITETDSKLPDICLTRSSSNEDDMQQEEGEISSGYTSNLTLDEQQETKDSLPTNHKDYSGESLESGSRISNDDSAISLTLDFTNEDQDQDQIPTTQETLLGQTNDTDKNIKHLLSTQNTCLRLRHWLFLSLTVNFLCIVSIIVVFSLPRKTGHTEKSSQSTLCVLESNKPPLCSNFSSAHLQYLVHVMQIKYNQSLPLGVAQTYISFHSNKGDKENGIIPCALMKSTKSAHRIVTRKEILSFHDNKIIIRKTNTYFVSVQLLFKRESRLNHTIQDNVDVTLMKKNRLDIDNVYLLSKTLPICNGSQTLQTVRIVETFKLKKGDEISILVSKPNLVYKCPTCNMVTVIEIK</sequence>
<feature type="domain" description="THD" evidence="4">
    <location>
        <begin position="253"/>
        <end position="351"/>
    </location>
</feature>